<feature type="non-terminal residue" evidence="9">
    <location>
        <position position="947"/>
    </location>
</feature>
<protein>
    <recommendedName>
        <fullName evidence="8">Importin N-terminal domain-containing protein</fullName>
    </recommendedName>
</protein>
<comment type="subcellular location">
    <subcellularLocation>
        <location evidence="2">Cytoplasm</location>
    </subcellularLocation>
    <subcellularLocation>
        <location evidence="1">Nucleus</location>
    </subcellularLocation>
</comment>
<evidence type="ECO:0000313" key="10">
    <source>
        <dbReference type="Proteomes" id="UP001445335"/>
    </source>
</evidence>
<accession>A0AAW1RJ79</accession>
<keyword evidence="5" id="KW-0963">Cytoplasm</keyword>
<dbReference type="AlphaFoldDB" id="A0AAW1RJ79"/>
<comment type="similarity">
    <text evidence="3">Belongs to the XPO2/CSE1 family.</text>
</comment>
<dbReference type="GO" id="GO:0031267">
    <property type="term" value="F:small GTPase binding"/>
    <property type="evidence" value="ECO:0007669"/>
    <property type="project" value="InterPro"/>
</dbReference>
<feature type="domain" description="Importin N-terminal" evidence="8">
    <location>
        <begin position="27"/>
        <end position="104"/>
    </location>
</feature>
<dbReference type="InterPro" id="IPR013713">
    <property type="entry name" value="XPO2_central"/>
</dbReference>
<dbReference type="Pfam" id="PF08506">
    <property type="entry name" value="Cse1"/>
    <property type="match status" value="1"/>
</dbReference>
<keyword evidence="4" id="KW-0813">Transport</keyword>
<dbReference type="InterPro" id="IPR005043">
    <property type="entry name" value="XPO2_C"/>
</dbReference>
<dbReference type="GO" id="GO:0006606">
    <property type="term" value="P:protein import into nucleus"/>
    <property type="evidence" value="ECO:0007669"/>
    <property type="project" value="TreeGrafter"/>
</dbReference>
<evidence type="ECO:0000313" key="9">
    <source>
        <dbReference type="EMBL" id="KAK9833526.1"/>
    </source>
</evidence>
<proteinExistence type="inferred from homology"/>
<evidence type="ECO:0000256" key="4">
    <source>
        <dbReference type="ARBA" id="ARBA00022448"/>
    </source>
</evidence>
<evidence type="ECO:0000256" key="3">
    <source>
        <dbReference type="ARBA" id="ARBA00008669"/>
    </source>
</evidence>
<dbReference type="GO" id="GO:0005829">
    <property type="term" value="C:cytosol"/>
    <property type="evidence" value="ECO:0007669"/>
    <property type="project" value="TreeGrafter"/>
</dbReference>
<dbReference type="InterPro" id="IPR016024">
    <property type="entry name" value="ARM-type_fold"/>
</dbReference>
<dbReference type="Pfam" id="PF03810">
    <property type="entry name" value="IBN_N"/>
    <property type="match status" value="1"/>
</dbReference>
<evidence type="ECO:0000256" key="1">
    <source>
        <dbReference type="ARBA" id="ARBA00004123"/>
    </source>
</evidence>
<evidence type="ECO:0000256" key="5">
    <source>
        <dbReference type="ARBA" id="ARBA00022490"/>
    </source>
</evidence>
<dbReference type="GO" id="GO:0006611">
    <property type="term" value="P:protein export from nucleus"/>
    <property type="evidence" value="ECO:0007669"/>
    <property type="project" value="TreeGrafter"/>
</dbReference>
<dbReference type="PROSITE" id="PS50166">
    <property type="entry name" value="IMPORTIN_B_NT"/>
    <property type="match status" value="1"/>
</dbReference>
<evidence type="ECO:0000259" key="8">
    <source>
        <dbReference type="PROSITE" id="PS50166"/>
    </source>
</evidence>
<keyword evidence="6" id="KW-0653">Protein transport</keyword>
<dbReference type="InterPro" id="IPR001494">
    <property type="entry name" value="Importin-beta_N"/>
</dbReference>
<dbReference type="PANTHER" id="PTHR10997:SF8">
    <property type="entry name" value="EXPORTIN-2"/>
    <property type="match status" value="1"/>
</dbReference>
<evidence type="ECO:0000256" key="7">
    <source>
        <dbReference type="ARBA" id="ARBA00023242"/>
    </source>
</evidence>
<comment type="caution">
    <text evidence="9">The sequence shown here is derived from an EMBL/GenBank/DDBJ whole genome shotgun (WGS) entry which is preliminary data.</text>
</comment>
<dbReference type="Gene3D" id="1.25.10.10">
    <property type="entry name" value="Leucine-rich Repeat Variant"/>
    <property type="match status" value="1"/>
</dbReference>
<keyword evidence="10" id="KW-1185">Reference proteome</keyword>
<sequence>MNDALVKQLSEAFAQTLSPNPALIKQAEAFLKAALSQPGYAIAVLKLVASESPVEIRQAAAVNFKNHVKYHWAPSEHAHHAGMSAIPAPEKEAVKASITGLMLSAPSAVRAQLSEALTIISAHDFPAQWQALLPDLIARLQSADVGEVRGVLETANAIYKRYRNQFMSEVLSAELQYSQQLVEPLLAVLRRLTAQVKAGGDVAALKEALASARLALRIFYSLNSPGLTEEFEKTLDAWMAEFHTLLTCDNAALAEAERDRESAAEAVKAAVCQNINLFMEMNEEEFAKFLGTFVQAVWQQLVQVSLRPGQDNLAMAATRFLTTVARSVHHALFRGADVLKQVCENIVIPNIRIRADQEEMFEMNWVEYVRRDTEGSDSDTRRRAATELVRALTDRFPQEVTSLFTGYVGALLDEAVANPAGAWQAKDCAIYLVTALTVRGRTAAAGATDTNQLVALPDFYAAHIAPELAAPDVNDRSIIKADALKFLTTFRAQLPKAACVEAFPHLVRLLGAEANVTHSYAAIAIERLLTQKEEGKPRFAVAELQPLLQPLLTALFAAFRLPESAENEYLMKTVMRVIAYVGPEIAPVAPPCLQALAGMLLEVCNNPTQPGFNHFLFESVAALVRFTAAAGGGTSGVQQLEVQLFPAFQLVLQQDVQEFHPYVFQIFAQLIELRPAPLPATYMGIFPPLLAPVFWERHGNVPALVRLLQACMAKAATEIVAQGHLQAVLGVFQKLVASKAQDHEGFRLLGAVAAHVPLPALSPFLPTVWGLLFQRLQSARTPKFVRGFLAFLAGFILRHGAPATVASIDAVQSGLFTGGVLAQVWVPGLTSFYSDAERRLMAVATTQARSQPVLCECAELHVPGAGALWGQLLGALLRMLEDASGDGAAAEREADGGDGDDEFAGYSAAFAQLHNAARPSEDPTPDVHDPQRHLAAELARFSQARSA</sequence>
<dbReference type="SUPFAM" id="SSF48371">
    <property type="entry name" value="ARM repeat"/>
    <property type="match status" value="1"/>
</dbReference>
<dbReference type="PANTHER" id="PTHR10997">
    <property type="entry name" value="IMPORTIN-7, 8, 11"/>
    <property type="match status" value="1"/>
</dbReference>
<dbReference type="EMBL" id="JALJOU010000035">
    <property type="protein sequence ID" value="KAK9833526.1"/>
    <property type="molecule type" value="Genomic_DNA"/>
</dbReference>
<evidence type="ECO:0000256" key="2">
    <source>
        <dbReference type="ARBA" id="ARBA00004496"/>
    </source>
</evidence>
<dbReference type="InterPro" id="IPR011989">
    <property type="entry name" value="ARM-like"/>
</dbReference>
<dbReference type="Pfam" id="PF03378">
    <property type="entry name" value="CAS_CSE1"/>
    <property type="match status" value="1"/>
</dbReference>
<dbReference type="Proteomes" id="UP001445335">
    <property type="component" value="Unassembled WGS sequence"/>
</dbReference>
<evidence type="ECO:0000256" key="6">
    <source>
        <dbReference type="ARBA" id="ARBA00022927"/>
    </source>
</evidence>
<organism evidence="9 10">
    <name type="scientific">Elliptochloris bilobata</name>
    <dbReference type="NCBI Taxonomy" id="381761"/>
    <lineage>
        <taxon>Eukaryota</taxon>
        <taxon>Viridiplantae</taxon>
        <taxon>Chlorophyta</taxon>
        <taxon>core chlorophytes</taxon>
        <taxon>Trebouxiophyceae</taxon>
        <taxon>Trebouxiophyceae incertae sedis</taxon>
        <taxon>Elliptochloris clade</taxon>
        <taxon>Elliptochloris</taxon>
    </lineage>
</organism>
<dbReference type="SMART" id="SM00913">
    <property type="entry name" value="IBN_N"/>
    <property type="match status" value="1"/>
</dbReference>
<name>A0AAW1RJ79_9CHLO</name>
<dbReference type="GO" id="GO:0005049">
    <property type="term" value="F:nuclear export signal receptor activity"/>
    <property type="evidence" value="ECO:0007669"/>
    <property type="project" value="TreeGrafter"/>
</dbReference>
<dbReference type="GO" id="GO:0005635">
    <property type="term" value="C:nuclear envelope"/>
    <property type="evidence" value="ECO:0007669"/>
    <property type="project" value="TreeGrafter"/>
</dbReference>
<reference evidence="9 10" key="1">
    <citation type="journal article" date="2024" name="Nat. Commun.">
        <title>Phylogenomics reveals the evolutionary origins of lichenization in chlorophyte algae.</title>
        <authorList>
            <person name="Puginier C."/>
            <person name="Libourel C."/>
            <person name="Otte J."/>
            <person name="Skaloud P."/>
            <person name="Haon M."/>
            <person name="Grisel S."/>
            <person name="Petersen M."/>
            <person name="Berrin J.G."/>
            <person name="Delaux P.M."/>
            <person name="Dal Grande F."/>
            <person name="Keller J."/>
        </authorList>
    </citation>
    <scope>NUCLEOTIDE SEQUENCE [LARGE SCALE GENOMIC DNA]</scope>
    <source>
        <strain evidence="9 10">SAG 245.80</strain>
    </source>
</reference>
<keyword evidence="7" id="KW-0539">Nucleus</keyword>
<gene>
    <name evidence="9" type="ORF">WJX81_001634</name>
</gene>